<dbReference type="InterPro" id="IPR031424">
    <property type="entry name" value="QVR-like"/>
</dbReference>
<proteinExistence type="predicted"/>
<evidence type="ECO:0000313" key="4">
    <source>
        <dbReference type="Proteomes" id="UP000283509"/>
    </source>
</evidence>
<evidence type="ECO:0000256" key="2">
    <source>
        <dbReference type="ARBA" id="ARBA00023180"/>
    </source>
</evidence>
<dbReference type="GO" id="GO:0030431">
    <property type="term" value="P:sleep"/>
    <property type="evidence" value="ECO:0007669"/>
    <property type="project" value="InterPro"/>
</dbReference>
<accession>A0A423TWU9</accession>
<keyword evidence="1" id="KW-0732">Signal</keyword>
<evidence type="ECO:0000256" key="1">
    <source>
        <dbReference type="ARBA" id="ARBA00022729"/>
    </source>
</evidence>
<name>A0A423TWU9_PENVA</name>
<dbReference type="InterPro" id="IPR050975">
    <property type="entry name" value="Sleep_regulator"/>
</dbReference>
<dbReference type="Proteomes" id="UP000283509">
    <property type="component" value="Unassembled WGS sequence"/>
</dbReference>
<dbReference type="PANTHER" id="PTHR33562">
    <property type="entry name" value="ATILLA, ISOFORM B-RELATED-RELATED"/>
    <property type="match status" value="1"/>
</dbReference>
<evidence type="ECO:0000313" key="3">
    <source>
        <dbReference type="EMBL" id="ROT80944.1"/>
    </source>
</evidence>
<dbReference type="Pfam" id="PF17064">
    <property type="entry name" value="QVR"/>
    <property type="match status" value="1"/>
</dbReference>
<dbReference type="EMBL" id="QCYY01001047">
    <property type="protein sequence ID" value="ROT80944.1"/>
    <property type="molecule type" value="Genomic_DNA"/>
</dbReference>
<keyword evidence="4" id="KW-1185">Reference proteome</keyword>
<sequence length="139" mass="15397">MLGLGERRESCLGSAIRCYNCNSHLDPDCLNLDTPKAKDYLTDCGDEADGHRFTLCRKIEMAMDMDFGVAHPSETRVHRACGWEENDEDGKECYYKSGYNTRSWVCACKEDGCNSASLPGATFVVVPLAILSLALRGVY</sequence>
<comment type="caution">
    <text evidence="3">The sequence shown here is derived from an EMBL/GenBank/DDBJ whole genome shotgun (WGS) entry which is preliminary data.</text>
</comment>
<reference evidence="3 4" key="1">
    <citation type="submission" date="2018-04" db="EMBL/GenBank/DDBJ databases">
        <authorList>
            <person name="Zhang X."/>
            <person name="Yuan J."/>
            <person name="Li F."/>
            <person name="Xiang J."/>
        </authorList>
    </citation>
    <scope>NUCLEOTIDE SEQUENCE [LARGE SCALE GENOMIC DNA]</scope>
    <source>
        <tissue evidence="3">Muscle</tissue>
    </source>
</reference>
<dbReference type="AlphaFoldDB" id="A0A423TWU9"/>
<dbReference type="InterPro" id="IPR045860">
    <property type="entry name" value="Snake_toxin-like_sf"/>
</dbReference>
<protein>
    <submittedName>
        <fullName evidence="3">Uncharacterized protein</fullName>
    </submittedName>
</protein>
<reference evidence="3 4" key="2">
    <citation type="submission" date="2019-01" db="EMBL/GenBank/DDBJ databases">
        <title>The decoding of complex shrimp genome reveals the adaptation for benthos swimmer, frequently molting mechanism and breeding impact on genome.</title>
        <authorList>
            <person name="Sun Y."/>
            <person name="Gao Y."/>
            <person name="Yu Y."/>
        </authorList>
    </citation>
    <scope>NUCLEOTIDE SEQUENCE [LARGE SCALE GENOMIC DNA]</scope>
    <source>
        <tissue evidence="3">Muscle</tissue>
    </source>
</reference>
<gene>
    <name evidence="3" type="ORF">C7M84_000313</name>
</gene>
<dbReference type="GO" id="GO:0032222">
    <property type="term" value="P:regulation of synaptic transmission, cholinergic"/>
    <property type="evidence" value="ECO:0007669"/>
    <property type="project" value="InterPro"/>
</dbReference>
<dbReference type="PANTHER" id="PTHR33562:SF14">
    <property type="entry name" value="PROTEIN QUIVER"/>
    <property type="match status" value="1"/>
</dbReference>
<dbReference type="OrthoDB" id="6496929at2759"/>
<keyword evidence="2" id="KW-0325">Glycoprotein</keyword>
<dbReference type="SUPFAM" id="SSF57302">
    <property type="entry name" value="Snake toxin-like"/>
    <property type="match status" value="1"/>
</dbReference>
<organism evidence="3 4">
    <name type="scientific">Penaeus vannamei</name>
    <name type="common">Whiteleg shrimp</name>
    <name type="synonym">Litopenaeus vannamei</name>
    <dbReference type="NCBI Taxonomy" id="6689"/>
    <lineage>
        <taxon>Eukaryota</taxon>
        <taxon>Metazoa</taxon>
        <taxon>Ecdysozoa</taxon>
        <taxon>Arthropoda</taxon>
        <taxon>Crustacea</taxon>
        <taxon>Multicrustacea</taxon>
        <taxon>Malacostraca</taxon>
        <taxon>Eumalacostraca</taxon>
        <taxon>Eucarida</taxon>
        <taxon>Decapoda</taxon>
        <taxon>Dendrobranchiata</taxon>
        <taxon>Penaeoidea</taxon>
        <taxon>Penaeidae</taxon>
        <taxon>Penaeus</taxon>
    </lineage>
</organism>